<dbReference type="PIRSF" id="PIRSF037350">
    <property type="entry name" value="Mtase_ZK1128_prd"/>
    <property type="match status" value="1"/>
</dbReference>
<keyword evidence="4 8" id="KW-0808">Transferase</keyword>
<evidence type="ECO:0000256" key="1">
    <source>
        <dbReference type="ARBA" id="ARBA00005878"/>
    </source>
</evidence>
<organism evidence="8">
    <name type="scientific">Polypedilum nubifer</name>
    <dbReference type="NCBI Taxonomy" id="54969"/>
    <lineage>
        <taxon>Eukaryota</taxon>
        <taxon>Metazoa</taxon>
        <taxon>Ecdysozoa</taxon>
        <taxon>Arthropoda</taxon>
        <taxon>Hexapoda</taxon>
        <taxon>Insecta</taxon>
        <taxon>Pterygota</taxon>
        <taxon>Neoptera</taxon>
        <taxon>Endopterygota</taxon>
        <taxon>Diptera</taxon>
        <taxon>Nematocera</taxon>
        <taxon>Chironomoidea</taxon>
        <taxon>Chironomidae</taxon>
        <taxon>Chironominae</taxon>
        <taxon>Polypedilum</taxon>
        <taxon>Polypedilum</taxon>
    </lineage>
</organism>
<comment type="similarity">
    <text evidence="1">Belongs to the methyltransferase superfamily. METTL16/RlmF family.</text>
</comment>
<proteinExistence type="evidence at transcript level"/>
<evidence type="ECO:0000256" key="6">
    <source>
        <dbReference type="PIRSR" id="PIRSR037350-1"/>
    </source>
</evidence>
<reference evidence="8" key="1">
    <citation type="submission" date="2016-01" db="EMBL/GenBank/DDBJ databases">
        <title>Diversity of S-adenosylmethionine dependent methyltransferases of the cryptobiotic chironomid in relation to desiccation stress resistance.</title>
        <authorList>
            <person name="Deviatiiarov R."/>
            <person name="Gusev O."/>
            <person name="Aupov R."/>
            <person name="Cornette R."/>
            <person name="Kikawada T."/>
        </authorList>
    </citation>
    <scope>NUCLEOTIDE SEQUENCE</scope>
</reference>
<accession>A0A1B3PDI1</accession>
<feature type="binding site" evidence="6">
    <location>
        <position position="126"/>
    </location>
    <ligand>
        <name>S-adenosyl-L-methionine</name>
        <dbReference type="ChEBI" id="CHEBI:59789"/>
    </ligand>
</feature>
<feature type="binding site" evidence="6">
    <location>
        <position position="76"/>
    </location>
    <ligand>
        <name>S-adenosyl-L-methionine</name>
        <dbReference type="ChEBI" id="CHEBI:59789"/>
    </ligand>
</feature>
<dbReference type="AlphaFoldDB" id="A0A1B3PDI1"/>
<evidence type="ECO:0000256" key="4">
    <source>
        <dbReference type="ARBA" id="ARBA00022679"/>
    </source>
</evidence>
<dbReference type="InterPro" id="IPR029063">
    <property type="entry name" value="SAM-dependent_MTases_sf"/>
</dbReference>
<dbReference type="Pfam" id="PF05971">
    <property type="entry name" value="Methyltransf_10"/>
    <property type="match status" value="1"/>
</dbReference>
<evidence type="ECO:0000256" key="5">
    <source>
        <dbReference type="ARBA" id="ARBA00022691"/>
    </source>
</evidence>
<evidence type="ECO:0000256" key="2">
    <source>
        <dbReference type="ARBA" id="ARBA00012166"/>
    </source>
</evidence>
<feature type="region of interest" description="Disordered" evidence="7">
    <location>
        <begin position="362"/>
        <end position="389"/>
    </location>
</feature>
<dbReference type="EMBL" id="KU659987">
    <property type="protein sequence ID" value="AOG17785.1"/>
    <property type="molecule type" value="mRNA"/>
</dbReference>
<dbReference type="Gene3D" id="3.40.50.150">
    <property type="entry name" value="Vaccinia Virus protein VP39"/>
    <property type="match status" value="1"/>
</dbReference>
<dbReference type="GO" id="GO:0070475">
    <property type="term" value="P:rRNA base methylation"/>
    <property type="evidence" value="ECO:0007669"/>
    <property type="project" value="TreeGrafter"/>
</dbReference>
<feature type="non-terminal residue" evidence="8">
    <location>
        <position position="431"/>
    </location>
</feature>
<dbReference type="SUPFAM" id="SSF53335">
    <property type="entry name" value="S-adenosyl-L-methionine-dependent methyltransferases"/>
    <property type="match status" value="1"/>
</dbReference>
<keyword evidence="5 6" id="KW-0949">S-adenosyl-L-methionine</keyword>
<evidence type="ECO:0000256" key="3">
    <source>
        <dbReference type="ARBA" id="ARBA00022603"/>
    </source>
</evidence>
<gene>
    <name evidence="8" type="primary">DNA-MT7</name>
</gene>
<dbReference type="PANTHER" id="PTHR13393">
    <property type="entry name" value="SAM-DEPENDENT METHYLTRANSFERASE"/>
    <property type="match status" value="1"/>
</dbReference>
<dbReference type="GO" id="GO:0120048">
    <property type="term" value="F:U6 snRNA (adenine-(43)-N(6))-methyltransferase activity"/>
    <property type="evidence" value="ECO:0007669"/>
    <property type="project" value="UniProtKB-EC"/>
</dbReference>
<dbReference type="EC" id="2.1.1.346" evidence="2"/>
<feature type="binding site" evidence="6">
    <location>
        <position position="177"/>
    </location>
    <ligand>
        <name>S-adenosyl-L-methionine</name>
        <dbReference type="ChEBI" id="CHEBI:59789"/>
    </ligand>
</feature>
<dbReference type="PANTHER" id="PTHR13393:SF0">
    <property type="entry name" value="RNA N6-ADENOSINE-METHYLTRANSFERASE METTL16"/>
    <property type="match status" value="1"/>
</dbReference>
<keyword evidence="3 8" id="KW-0489">Methyltransferase</keyword>
<dbReference type="InterPro" id="IPR010286">
    <property type="entry name" value="METTL16/RlmF"/>
</dbReference>
<protein>
    <recommendedName>
        <fullName evidence="2">U6 snRNA m(6)A methyltransferase</fullName>
        <ecNumber evidence="2">2.1.1.346</ecNumber>
    </recommendedName>
</protein>
<feature type="binding site" evidence="6">
    <location>
        <position position="102"/>
    </location>
    <ligand>
        <name>S-adenosyl-L-methionine</name>
        <dbReference type="ChEBI" id="CHEBI:59789"/>
    </ligand>
</feature>
<evidence type="ECO:0000313" key="8">
    <source>
        <dbReference type="EMBL" id="AOG17785.1"/>
    </source>
</evidence>
<dbReference type="InterPro" id="IPR017182">
    <property type="entry name" value="METTL16/PsiM"/>
</dbReference>
<sequence>MMHPRNLYNKPPDFSELRIQFPEFASKVKIDIDGKSKLDFKDPESVRVLTQCCLKKDFKLNINLPVNKLLPTLPLRLNYIHWIEDILDYCQLKENVIGVDIGTGASCIYCLLAIRLNTNWKMFALEIDDENIKFARENVANNELENQIKVIDQDKSEKIFQKLFEHDSGQKTFTICNPPFFSSANQLQIGQNRTGKRKRQSSGYLEASSETVFFEGGELGFVTKILEESLKLKGKIEIYSTMFGCKKNFQSFVTKLKCMKIDNFTTTELVQGKVVRWAIAWSFSKSLNNFMDQAKVKQNEKTADNRKSNILTFAIKDMEFKAIHEKIMKIFEDLRITTKVLKREDEQYYCYELEASENTWSNQRRRRRAEMRNEEMTSKNSSSLAPRENLQMGFELSRNENESIVKMFFINGTMSKDCVNQVLQYIKNRIK</sequence>
<dbReference type="CDD" id="cd02440">
    <property type="entry name" value="AdoMet_MTases"/>
    <property type="match status" value="1"/>
</dbReference>
<dbReference type="GO" id="GO:0005634">
    <property type="term" value="C:nucleus"/>
    <property type="evidence" value="ECO:0007669"/>
    <property type="project" value="TreeGrafter"/>
</dbReference>
<name>A0A1B3PDI1_9DIPT</name>
<evidence type="ECO:0000256" key="7">
    <source>
        <dbReference type="SAM" id="MobiDB-lite"/>
    </source>
</evidence>